<dbReference type="Gene3D" id="3.10.20.30">
    <property type="match status" value="1"/>
</dbReference>
<dbReference type="GO" id="GO:0051539">
    <property type="term" value="F:4 iron, 4 sulfur cluster binding"/>
    <property type="evidence" value="ECO:0007669"/>
    <property type="project" value="UniProtKB-KW"/>
</dbReference>
<dbReference type="Pfam" id="PF13085">
    <property type="entry name" value="Fer2_3"/>
    <property type="match status" value="1"/>
</dbReference>
<dbReference type="InterPro" id="IPR012675">
    <property type="entry name" value="Beta-grasp_dom_sf"/>
</dbReference>
<evidence type="ECO:0000256" key="7">
    <source>
        <dbReference type="ARBA" id="ARBA00022714"/>
    </source>
</evidence>
<dbReference type="PANTHER" id="PTHR11921">
    <property type="entry name" value="SUCCINATE DEHYDROGENASE IRON-SULFUR PROTEIN"/>
    <property type="match status" value="1"/>
</dbReference>
<comment type="cofactor">
    <cofactor evidence="13">
        <name>[2Fe-2S] cluster</name>
        <dbReference type="ChEBI" id="CHEBI:190135"/>
    </cofactor>
</comment>
<dbReference type="NCBIfam" id="TIGR00384">
    <property type="entry name" value="dhsB"/>
    <property type="match status" value="1"/>
</dbReference>
<evidence type="ECO:0000256" key="10">
    <source>
        <dbReference type="ARBA" id="ARBA00023004"/>
    </source>
</evidence>
<dbReference type="OrthoDB" id="9804391at2"/>
<keyword evidence="10" id="KW-0408">Iron</keyword>
<evidence type="ECO:0000256" key="1">
    <source>
        <dbReference type="ARBA" id="ARBA00001927"/>
    </source>
</evidence>
<organism evidence="15 16">
    <name type="scientific">Salipaludibacillus agaradhaerens</name>
    <name type="common">Bacillus agaradhaerens</name>
    <dbReference type="NCBI Taxonomy" id="76935"/>
    <lineage>
        <taxon>Bacteria</taxon>
        <taxon>Bacillati</taxon>
        <taxon>Bacillota</taxon>
        <taxon>Bacilli</taxon>
        <taxon>Bacillales</taxon>
        <taxon>Bacillaceae</taxon>
    </lineage>
</organism>
<evidence type="ECO:0000256" key="13">
    <source>
        <dbReference type="ARBA" id="ARBA00034078"/>
    </source>
</evidence>
<dbReference type="SUPFAM" id="SSF46548">
    <property type="entry name" value="alpha-helical ferredoxin"/>
    <property type="match status" value="1"/>
</dbReference>
<dbReference type="PROSITE" id="PS00197">
    <property type="entry name" value="2FE2S_FER_1"/>
    <property type="match status" value="1"/>
</dbReference>
<dbReference type="EMBL" id="JABXYM010000001">
    <property type="protein sequence ID" value="MCR6097929.1"/>
    <property type="molecule type" value="Genomic_DNA"/>
</dbReference>
<dbReference type="FunFam" id="1.10.1060.10:FF:000003">
    <property type="entry name" value="Succinate dehydrogenase iron-sulfur subunit"/>
    <property type="match status" value="1"/>
</dbReference>
<dbReference type="InterPro" id="IPR004489">
    <property type="entry name" value="Succ_DH/fum_Rdtase_Fe-S"/>
</dbReference>
<dbReference type="InterPro" id="IPR009051">
    <property type="entry name" value="Helical_ferredxn"/>
</dbReference>
<dbReference type="AlphaFoldDB" id="A0A9Q4B413"/>
<dbReference type="GO" id="GO:0046872">
    <property type="term" value="F:metal ion binding"/>
    <property type="evidence" value="ECO:0007669"/>
    <property type="project" value="UniProtKB-KW"/>
</dbReference>
<evidence type="ECO:0000256" key="9">
    <source>
        <dbReference type="ARBA" id="ARBA00023002"/>
    </source>
</evidence>
<dbReference type="InterPro" id="IPR050573">
    <property type="entry name" value="SDH/FRD_Iron-Sulfur"/>
</dbReference>
<dbReference type="PROSITE" id="PS51379">
    <property type="entry name" value="4FE4S_FER_2"/>
    <property type="match status" value="1"/>
</dbReference>
<proteinExistence type="inferred from homology"/>
<dbReference type="SUPFAM" id="SSF54292">
    <property type="entry name" value="2Fe-2S ferredoxin-like"/>
    <property type="match status" value="1"/>
</dbReference>
<evidence type="ECO:0000256" key="6">
    <source>
        <dbReference type="ARBA" id="ARBA00022532"/>
    </source>
</evidence>
<evidence type="ECO:0000256" key="5">
    <source>
        <dbReference type="ARBA" id="ARBA00022485"/>
    </source>
</evidence>
<evidence type="ECO:0000313" key="16">
    <source>
        <dbReference type="Proteomes" id="UP001057753"/>
    </source>
</evidence>
<gene>
    <name evidence="15" type="ORF">HXA33_15435</name>
</gene>
<dbReference type="Gene3D" id="1.10.1060.10">
    <property type="entry name" value="Alpha-helical ferredoxin"/>
    <property type="match status" value="1"/>
</dbReference>
<keyword evidence="8" id="KW-0479">Metal-binding</keyword>
<evidence type="ECO:0000256" key="4">
    <source>
        <dbReference type="ARBA" id="ARBA00012792"/>
    </source>
</evidence>
<dbReference type="InterPro" id="IPR017896">
    <property type="entry name" value="4Fe4S_Fe-S-bd"/>
</dbReference>
<dbReference type="InterPro" id="IPR025192">
    <property type="entry name" value="Succ_DH/fum_Rdtase_N"/>
</dbReference>
<keyword evidence="11" id="KW-0411">Iron-sulfur</keyword>
<keyword evidence="9" id="KW-0560">Oxidoreductase</keyword>
<dbReference type="Proteomes" id="UP001057753">
    <property type="component" value="Unassembled WGS sequence"/>
</dbReference>
<evidence type="ECO:0000256" key="8">
    <source>
        <dbReference type="ARBA" id="ARBA00022723"/>
    </source>
</evidence>
<feature type="domain" description="4Fe-4S ferredoxin-type" evidence="14">
    <location>
        <begin position="193"/>
        <end position="224"/>
    </location>
</feature>
<evidence type="ECO:0000256" key="12">
    <source>
        <dbReference type="ARBA" id="ARBA00023291"/>
    </source>
</evidence>
<evidence type="ECO:0000313" key="15">
    <source>
        <dbReference type="EMBL" id="MCR6097929.1"/>
    </source>
</evidence>
<evidence type="ECO:0000256" key="11">
    <source>
        <dbReference type="ARBA" id="ARBA00023014"/>
    </source>
</evidence>
<dbReference type="InterPro" id="IPR036010">
    <property type="entry name" value="2Fe-2S_ferredoxin-like_sf"/>
</dbReference>
<reference evidence="15" key="1">
    <citation type="submission" date="2020-06" db="EMBL/GenBank/DDBJ databases">
        <title>Insight into the genomes of haloalkaliphilic bacilli from Kenyan soda lakes.</title>
        <authorList>
            <person name="Mwirichia R."/>
            <person name="Villamizar G.C."/>
            <person name="Poehlein A."/>
            <person name="Mugweru J."/>
            <person name="Kipnyargis A."/>
            <person name="Kiplimo D."/>
            <person name="Orwa P."/>
            <person name="Daniel R."/>
        </authorList>
    </citation>
    <scope>NUCLEOTIDE SEQUENCE</scope>
    <source>
        <strain evidence="15">B1096_S55</strain>
    </source>
</reference>
<sequence>MDKFIFQIQRFDGEKKWLQRYELPYEPGKTVLWALTTIKDDLDPTLNFTSACRHAICGSCGIKVNGHSFLSCKTSLDELVETFKTKTLTFEPMGNFDVVRDLVIDWKPKMEKMKKVNPWLSPANHGSKSNGFIQSKEEADAIAKPTDCILCGACASECNQLDVNDGSYLDPFIFNKAYRFLVDSRDNAPDARLKPVVENGLWKCLHCNECVTQCPKGIPLTDQIAYLRQRSMESGERNNQGARHAYAFHDDVRSKGRLNEMMLPVKTDGVVKTVTKKIPFAYRMIAKGKINPFHFPKKIDGIEGVRKIYSENEKERV</sequence>
<keyword evidence="12" id="KW-0003">3Fe-4S</keyword>
<dbReference type="GO" id="GO:0022904">
    <property type="term" value="P:respiratory electron transport chain"/>
    <property type="evidence" value="ECO:0007669"/>
    <property type="project" value="TreeGrafter"/>
</dbReference>
<dbReference type="PROSITE" id="PS00198">
    <property type="entry name" value="4FE4S_FER_1"/>
    <property type="match status" value="1"/>
</dbReference>
<dbReference type="PANTHER" id="PTHR11921:SF29">
    <property type="entry name" value="SUCCINATE DEHYDROGENASE [UBIQUINONE] IRON-SULFUR SUBUNIT, MITOCHONDRIAL"/>
    <property type="match status" value="1"/>
</dbReference>
<evidence type="ECO:0000256" key="2">
    <source>
        <dbReference type="ARBA" id="ARBA00001966"/>
    </source>
</evidence>
<dbReference type="GO" id="GO:0009055">
    <property type="term" value="F:electron transfer activity"/>
    <property type="evidence" value="ECO:0007669"/>
    <property type="project" value="InterPro"/>
</dbReference>
<dbReference type="GO" id="GO:0006099">
    <property type="term" value="P:tricarboxylic acid cycle"/>
    <property type="evidence" value="ECO:0007669"/>
    <property type="project" value="UniProtKB-KW"/>
</dbReference>
<keyword evidence="6" id="KW-0816">Tricarboxylic acid cycle</keyword>
<keyword evidence="7" id="KW-0001">2Fe-2S</keyword>
<keyword evidence="5" id="KW-0004">4Fe-4S</keyword>
<name>A0A9Q4B413_SALAG</name>
<dbReference type="EC" id="1.3.5.1" evidence="4"/>
<dbReference type="Pfam" id="PF13183">
    <property type="entry name" value="Fer4_8"/>
    <property type="match status" value="1"/>
</dbReference>
<keyword evidence="16" id="KW-1185">Reference proteome</keyword>
<protein>
    <recommendedName>
        <fullName evidence="4">succinate dehydrogenase</fullName>
        <ecNumber evidence="4">1.3.5.1</ecNumber>
    </recommendedName>
</protein>
<evidence type="ECO:0000259" key="14">
    <source>
        <dbReference type="PROSITE" id="PS51379"/>
    </source>
</evidence>
<comment type="cofactor">
    <cofactor evidence="1">
        <name>[3Fe-4S] cluster</name>
        <dbReference type="ChEBI" id="CHEBI:21137"/>
    </cofactor>
</comment>
<accession>A0A9Q4B413</accession>
<dbReference type="GO" id="GO:0008177">
    <property type="term" value="F:succinate dehydrogenase (quinone) activity"/>
    <property type="evidence" value="ECO:0007669"/>
    <property type="project" value="UniProtKB-EC"/>
</dbReference>
<comment type="cofactor">
    <cofactor evidence="2">
        <name>[4Fe-4S] cluster</name>
        <dbReference type="ChEBI" id="CHEBI:49883"/>
    </cofactor>
</comment>
<dbReference type="InterPro" id="IPR006058">
    <property type="entry name" value="2Fe2S_fd_BS"/>
</dbReference>
<dbReference type="GO" id="GO:0051537">
    <property type="term" value="F:2 iron, 2 sulfur cluster binding"/>
    <property type="evidence" value="ECO:0007669"/>
    <property type="project" value="UniProtKB-KW"/>
</dbReference>
<comment type="similarity">
    <text evidence="3">Belongs to the succinate dehydrogenase/fumarate reductase iron-sulfur protein family.</text>
</comment>
<dbReference type="GO" id="GO:0051538">
    <property type="term" value="F:3 iron, 4 sulfur cluster binding"/>
    <property type="evidence" value="ECO:0007669"/>
    <property type="project" value="UniProtKB-KW"/>
</dbReference>
<dbReference type="InterPro" id="IPR017900">
    <property type="entry name" value="4Fe4S_Fe_S_CS"/>
</dbReference>
<comment type="caution">
    <text evidence="15">The sequence shown here is derived from an EMBL/GenBank/DDBJ whole genome shotgun (WGS) entry which is preliminary data.</text>
</comment>
<evidence type="ECO:0000256" key="3">
    <source>
        <dbReference type="ARBA" id="ARBA00009433"/>
    </source>
</evidence>
<dbReference type="RefSeq" id="WP_078578147.1">
    <property type="nucleotide sequence ID" value="NZ_JABXYM010000001.1"/>
</dbReference>